<reference evidence="6 7" key="1">
    <citation type="journal article" date="2019" name="Plant Biotechnol. J.">
        <title>The red bayberry genome and genetic basis of sex determination.</title>
        <authorList>
            <person name="Jia H.M."/>
            <person name="Jia H.J."/>
            <person name="Cai Q.L."/>
            <person name="Wang Y."/>
            <person name="Zhao H.B."/>
            <person name="Yang W.F."/>
            <person name="Wang G.Y."/>
            <person name="Li Y.H."/>
            <person name="Zhan D.L."/>
            <person name="Shen Y.T."/>
            <person name="Niu Q.F."/>
            <person name="Chang L."/>
            <person name="Qiu J."/>
            <person name="Zhao L."/>
            <person name="Xie H.B."/>
            <person name="Fu W.Y."/>
            <person name="Jin J."/>
            <person name="Li X.W."/>
            <person name="Jiao Y."/>
            <person name="Zhou C.C."/>
            <person name="Tu T."/>
            <person name="Chai C.Y."/>
            <person name="Gao J.L."/>
            <person name="Fan L.J."/>
            <person name="van de Weg E."/>
            <person name="Wang J.Y."/>
            <person name="Gao Z.S."/>
        </authorList>
    </citation>
    <scope>NUCLEOTIDE SEQUENCE [LARGE SCALE GENOMIC DNA]</scope>
    <source>
        <tissue evidence="6">Leaves</tissue>
    </source>
</reference>
<dbReference type="CDD" id="cd10017">
    <property type="entry name" value="B3_DNA"/>
    <property type="match status" value="1"/>
</dbReference>
<evidence type="ECO:0000313" key="6">
    <source>
        <dbReference type="EMBL" id="KAB1217379.1"/>
    </source>
</evidence>
<evidence type="ECO:0000256" key="4">
    <source>
        <dbReference type="ARBA" id="ARBA00023163"/>
    </source>
</evidence>
<dbReference type="SUPFAM" id="SSF101936">
    <property type="entry name" value="DNA-binding pseudobarrel domain"/>
    <property type="match status" value="1"/>
</dbReference>
<proteinExistence type="predicted"/>
<dbReference type="GO" id="GO:0005634">
    <property type="term" value="C:nucleus"/>
    <property type="evidence" value="ECO:0007669"/>
    <property type="project" value="UniProtKB-SubCell"/>
</dbReference>
<dbReference type="EMBL" id="RXIC02000022">
    <property type="protein sequence ID" value="KAB1217379.1"/>
    <property type="molecule type" value="Genomic_DNA"/>
</dbReference>
<evidence type="ECO:0000256" key="3">
    <source>
        <dbReference type="ARBA" id="ARBA00023125"/>
    </source>
</evidence>
<keyword evidence="4" id="KW-0804">Transcription</keyword>
<accession>A0A6A1VWR3</accession>
<comment type="caution">
    <text evidence="6">The sequence shown here is derived from an EMBL/GenBank/DDBJ whole genome shotgun (WGS) entry which is preliminary data.</text>
</comment>
<dbReference type="InterPro" id="IPR003340">
    <property type="entry name" value="B3_DNA-bd"/>
</dbReference>
<dbReference type="AlphaFoldDB" id="A0A6A1VWR3"/>
<organism evidence="6 7">
    <name type="scientific">Morella rubra</name>
    <name type="common">Chinese bayberry</name>
    <dbReference type="NCBI Taxonomy" id="262757"/>
    <lineage>
        <taxon>Eukaryota</taxon>
        <taxon>Viridiplantae</taxon>
        <taxon>Streptophyta</taxon>
        <taxon>Embryophyta</taxon>
        <taxon>Tracheophyta</taxon>
        <taxon>Spermatophyta</taxon>
        <taxon>Magnoliopsida</taxon>
        <taxon>eudicotyledons</taxon>
        <taxon>Gunneridae</taxon>
        <taxon>Pentapetalae</taxon>
        <taxon>rosids</taxon>
        <taxon>fabids</taxon>
        <taxon>Fagales</taxon>
        <taxon>Myricaceae</taxon>
        <taxon>Morella</taxon>
    </lineage>
</organism>
<keyword evidence="7" id="KW-1185">Reference proteome</keyword>
<keyword evidence="2" id="KW-0805">Transcription regulation</keyword>
<evidence type="ECO:0000256" key="5">
    <source>
        <dbReference type="ARBA" id="ARBA00023242"/>
    </source>
</evidence>
<evidence type="ECO:0000313" key="7">
    <source>
        <dbReference type="Proteomes" id="UP000516437"/>
    </source>
</evidence>
<dbReference type="GO" id="GO:0003677">
    <property type="term" value="F:DNA binding"/>
    <property type="evidence" value="ECO:0007669"/>
    <property type="project" value="UniProtKB-KW"/>
</dbReference>
<dbReference type="Gene3D" id="2.40.330.10">
    <property type="entry name" value="DNA-binding pseudobarrel domain"/>
    <property type="match status" value="1"/>
</dbReference>
<evidence type="ECO:0000256" key="2">
    <source>
        <dbReference type="ARBA" id="ARBA00023015"/>
    </source>
</evidence>
<gene>
    <name evidence="6" type="ORF">CJ030_MR4G020942</name>
</gene>
<dbReference type="InterPro" id="IPR015300">
    <property type="entry name" value="DNA-bd_pseudobarrel_sf"/>
</dbReference>
<name>A0A6A1VWR3_9ROSI</name>
<keyword evidence="5" id="KW-0539">Nucleus</keyword>
<protein>
    <submittedName>
        <fullName evidence="6">Uncharacterized protein</fullName>
    </submittedName>
</protein>
<keyword evidence="3" id="KW-0238">DNA-binding</keyword>
<sequence>MAATTCPICRRERLVFQKLFKKRLTKDNIQGSHGVHISKKDAAKLCGRQLANHENVNLLFCDVQNNRWEMRFRRCPQGTYFLTGKWRQFIRAKDQLISEGRTVTFNRLSCPSCGENIGYTSASTIWTADQSLAGH</sequence>
<dbReference type="OrthoDB" id="1666376at2759"/>
<comment type="subcellular location">
    <subcellularLocation>
        <location evidence="1">Nucleus</location>
    </subcellularLocation>
</comment>
<dbReference type="Proteomes" id="UP000516437">
    <property type="component" value="Chromosome 4"/>
</dbReference>
<evidence type="ECO:0000256" key="1">
    <source>
        <dbReference type="ARBA" id="ARBA00004123"/>
    </source>
</evidence>